<feature type="signal peptide" evidence="1">
    <location>
        <begin position="1"/>
        <end position="18"/>
    </location>
</feature>
<comment type="caution">
    <text evidence="2">The sequence shown here is derived from an EMBL/GenBank/DDBJ whole genome shotgun (WGS) entry which is preliminary data.</text>
</comment>
<gene>
    <name evidence="2" type="ORF">F53441_14041</name>
</gene>
<feature type="chain" id="PRO_5034520201" evidence="1">
    <location>
        <begin position="19"/>
        <end position="123"/>
    </location>
</feature>
<evidence type="ECO:0000313" key="3">
    <source>
        <dbReference type="Proteomes" id="UP000605986"/>
    </source>
</evidence>
<dbReference type="Proteomes" id="UP000605986">
    <property type="component" value="Unassembled WGS sequence"/>
</dbReference>
<keyword evidence="3" id="KW-1185">Reference proteome</keyword>
<keyword evidence="1" id="KW-0732">Signal</keyword>
<proteinExistence type="predicted"/>
<dbReference type="OrthoDB" id="4153862at2759"/>
<organism evidence="2 3">
    <name type="scientific">Fusarium austroafricanum</name>
    <dbReference type="NCBI Taxonomy" id="2364996"/>
    <lineage>
        <taxon>Eukaryota</taxon>
        <taxon>Fungi</taxon>
        <taxon>Dikarya</taxon>
        <taxon>Ascomycota</taxon>
        <taxon>Pezizomycotina</taxon>
        <taxon>Sordariomycetes</taxon>
        <taxon>Hypocreomycetidae</taxon>
        <taxon>Hypocreales</taxon>
        <taxon>Nectriaceae</taxon>
        <taxon>Fusarium</taxon>
        <taxon>Fusarium concolor species complex</taxon>
    </lineage>
</organism>
<evidence type="ECO:0000313" key="2">
    <source>
        <dbReference type="EMBL" id="KAF4428928.1"/>
    </source>
</evidence>
<sequence length="123" mass="12518">MQFSLATIVLGLAAFASAAPSANSGFKVVARQNQNRPVPQGACCVANTSLKQDTCTATNGQQGRCVPGGNNCGSSLSCVAQADLTCDNNVIERGNTLCRAKAGNGGLFDGANIIQNLSQAKVN</sequence>
<protein>
    <submittedName>
        <fullName evidence="2">Uncharacterized protein</fullName>
    </submittedName>
</protein>
<evidence type="ECO:0000256" key="1">
    <source>
        <dbReference type="SAM" id="SignalP"/>
    </source>
</evidence>
<dbReference type="AlphaFoldDB" id="A0A8H4NH52"/>
<reference evidence="2" key="1">
    <citation type="submission" date="2020-01" db="EMBL/GenBank/DDBJ databases">
        <title>Identification and distribution of gene clusters putatively required for synthesis of sphingolipid metabolism inhibitors in phylogenetically diverse species of the filamentous fungus Fusarium.</title>
        <authorList>
            <person name="Kim H.-S."/>
            <person name="Busman M."/>
            <person name="Brown D.W."/>
            <person name="Divon H."/>
            <person name="Uhlig S."/>
            <person name="Proctor R.H."/>
        </authorList>
    </citation>
    <scope>NUCLEOTIDE SEQUENCE</scope>
    <source>
        <strain evidence="2">NRRL 53441</strain>
    </source>
</reference>
<name>A0A8H4NH52_9HYPO</name>
<accession>A0A8H4NH52</accession>
<dbReference type="EMBL" id="JAADJG010001018">
    <property type="protein sequence ID" value="KAF4428928.1"/>
    <property type="molecule type" value="Genomic_DNA"/>
</dbReference>